<evidence type="ECO:0000313" key="3">
    <source>
        <dbReference type="Proteomes" id="UP000297475"/>
    </source>
</evidence>
<dbReference type="AlphaFoldDB" id="A0A4Z0W8L1"/>
<dbReference type="Proteomes" id="UP000297475">
    <property type="component" value="Unassembled WGS sequence"/>
</dbReference>
<keyword evidence="1" id="KW-0472">Membrane</keyword>
<reference evidence="2 3" key="1">
    <citation type="submission" date="2019-04" db="EMBL/GenBank/DDBJ databases">
        <title>Natronospirillum operosus gen. nov., sp. nov., a haloalkaliphilic satellite isolated from decaying biomass of laboratory culture of cyanobacterium Geitlerinema sp. and proposal of Natronospirillaceae fam. nov. and Saccharospirillaceae fam. nov.</title>
        <authorList>
            <person name="Kevbrin V."/>
            <person name="Boltyanskaya Y."/>
            <person name="Koziaeva V."/>
            <person name="Grouzdev D.S."/>
            <person name="Park M."/>
            <person name="Cho J."/>
        </authorList>
    </citation>
    <scope>NUCLEOTIDE SEQUENCE [LARGE SCALE GENOMIC DNA]</scope>
    <source>
        <strain evidence="2 3">G-116</strain>
    </source>
</reference>
<feature type="transmembrane region" description="Helical" evidence="1">
    <location>
        <begin position="12"/>
        <end position="33"/>
    </location>
</feature>
<proteinExistence type="predicted"/>
<dbReference type="InterPro" id="IPR045584">
    <property type="entry name" value="Pilin-like"/>
</dbReference>
<dbReference type="PROSITE" id="PS00409">
    <property type="entry name" value="PROKAR_NTER_METHYL"/>
    <property type="match status" value="1"/>
</dbReference>
<keyword evidence="1" id="KW-0812">Transmembrane</keyword>
<keyword evidence="3" id="KW-1185">Reference proteome</keyword>
<dbReference type="OrthoDB" id="6195540at2"/>
<gene>
    <name evidence="2" type="ORF">E4656_12730</name>
</gene>
<comment type="caution">
    <text evidence="2">The sequence shown here is derived from an EMBL/GenBank/DDBJ whole genome shotgun (WGS) entry which is preliminary data.</text>
</comment>
<dbReference type="RefSeq" id="WP_135483672.1">
    <property type="nucleotide sequence ID" value="NZ_SRMF01000005.1"/>
</dbReference>
<protein>
    <submittedName>
        <fullName evidence="2">Prepilin-type N-terminal cleavage/methylation domain-containing protein</fullName>
    </submittedName>
</protein>
<dbReference type="Pfam" id="PF07963">
    <property type="entry name" value="N_methyl"/>
    <property type="match status" value="1"/>
</dbReference>
<accession>A0A4Z0W8L1</accession>
<dbReference type="Gene3D" id="3.30.700.10">
    <property type="entry name" value="Glycoprotein, Type 4 Pilin"/>
    <property type="match status" value="1"/>
</dbReference>
<evidence type="ECO:0000256" key="1">
    <source>
        <dbReference type="SAM" id="Phobius"/>
    </source>
</evidence>
<dbReference type="InterPro" id="IPR012902">
    <property type="entry name" value="N_methyl_site"/>
</dbReference>
<keyword evidence="1" id="KW-1133">Transmembrane helix</keyword>
<dbReference type="NCBIfam" id="TIGR02532">
    <property type="entry name" value="IV_pilin_GFxxxE"/>
    <property type="match status" value="1"/>
</dbReference>
<evidence type="ECO:0000313" key="2">
    <source>
        <dbReference type="EMBL" id="TGG92338.1"/>
    </source>
</evidence>
<organism evidence="2 3">
    <name type="scientific">Natronospirillum operosum</name>
    <dbReference type="NCBI Taxonomy" id="2759953"/>
    <lineage>
        <taxon>Bacteria</taxon>
        <taxon>Pseudomonadati</taxon>
        <taxon>Pseudomonadota</taxon>
        <taxon>Gammaproteobacteria</taxon>
        <taxon>Oceanospirillales</taxon>
        <taxon>Natronospirillaceae</taxon>
        <taxon>Natronospirillum</taxon>
    </lineage>
</organism>
<sequence>MTNQHPRGFTLIELIVVIVITGIIAAVVAPIVANQFVAYSDSSRRATLVQEAQSIMQRLEQDLYNAVPNSVVPDNAGNDLSLLLLARRAPGDPESALPAGRYSDSFNPSTANSEITVYGCLNSQMPLHAVIFPAQTGSALDAWDNWPNEDESPVSGPVADIDNTDCTTGTPATLTLAENHTFDPDGEGALFRRLYLTQGRVDWNCDETDGVLNRAQSFTPSGDRLVSNDIASCSFEPIIGSTYSAPGLLVDITLARDGEQVRLVRIFQLVNAP</sequence>
<dbReference type="EMBL" id="SRMF01000005">
    <property type="protein sequence ID" value="TGG92338.1"/>
    <property type="molecule type" value="Genomic_DNA"/>
</dbReference>
<name>A0A4Z0W8L1_9GAMM</name>
<dbReference type="SUPFAM" id="SSF54523">
    <property type="entry name" value="Pili subunits"/>
    <property type="match status" value="1"/>
</dbReference>